<dbReference type="SUPFAM" id="SSF53098">
    <property type="entry name" value="Ribonuclease H-like"/>
    <property type="match status" value="1"/>
</dbReference>
<dbReference type="PANTHER" id="PTHR47584:SF14">
    <property type="entry name" value="L10-INTERACTING MYB DOMAIN-CONTAINING PROTEIN-LIKE"/>
    <property type="match status" value="1"/>
</dbReference>
<dbReference type="InterPro" id="IPR036397">
    <property type="entry name" value="RNaseH_sf"/>
</dbReference>
<dbReference type="InterPro" id="IPR012337">
    <property type="entry name" value="RNaseH-like_sf"/>
</dbReference>
<dbReference type="InterPro" id="IPR024752">
    <property type="entry name" value="Myb/SANT-like_dom"/>
</dbReference>
<evidence type="ECO:0000313" key="3">
    <source>
        <dbReference type="Proteomes" id="UP000288805"/>
    </source>
</evidence>
<dbReference type="PROSITE" id="PS50994">
    <property type="entry name" value="INTEGRASE"/>
    <property type="match status" value="1"/>
</dbReference>
<name>A0A438K0M4_VITVI</name>
<dbReference type="GO" id="GO:0003676">
    <property type="term" value="F:nucleic acid binding"/>
    <property type="evidence" value="ECO:0007669"/>
    <property type="project" value="InterPro"/>
</dbReference>
<dbReference type="Gene3D" id="3.30.420.10">
    <property type="entry name" value="Ribonuclease H-like superfamily/Ribonuclease H"/>
    <property type="match status" value="1"/>
</dbReference>
<dbReference type="InterPro" id="IPR001584">
    <property type="entry name" value="Integrase_cat-core"/>
</dbReference>
<dbReference type="GO" id="GO:0015074">
    <property type="term" value="P:DNA integration"/>
    <property type="evidence" value="ECO:0007669"/>
    <property type="project" value="InterPro"/>
</dbReference>
<dbReference type="CDD" id="cd09272">
    <property type="entry name" value="RNase_HI_RT_Ty1"/>
    <property type="match status" value="1"/>
</dbReference>
<organism evidence="2 3">
    <name type="scientific">Vitis vinifera</name>
    <name type="common">Grape</name>
    <dbReference type="NCBI Taxonomy" id="29760"/>
    <lineage>
        <taxon>Eukaryota</taxon>
        <taxon>Viridiplantae</taxon>
        <taxon>Streptophyta</taxon>
        <taxon>Embryophyta</taxon>
        <taxon>Tracheophyta</taxon>
        <taxon>Spermatophyta</taxon>
        <taxon>Magnoliopsida</taxon>
        <taxon>eudicotyledons</taxon>
        <taxon>Gunneridae</taxon>
        <taxon>Pentapetalae</taxon>
        <taxon>rosids</taxon>
        <taxon>Vitales</taxon>
        <taxon>Vitaceae</taxon>
        <taxon>Viteae</taxon>
        <taxon>Vitis</taxon>
    </lineage>
</organism>
<comment type="caution">
    <text evidence="2">The sequence shown here is derived from an EMBL/GenBank/DDBJ whole genome shotgun (WGS) entry which is preliminary data.</text>
</comment>
<evidence type="ECO:0000313" key="2">
    <source>
        <dbReference type="EMBL" id="RVX14774.1"/>
    </source>
</evidence>
<gene>
    <name evidence="2" type="primary">POLX_3006</name>
    <name evidence="2" type="ORF">CK203_011847</name>
</gene>
<accession>A0A438K0M4</accession>
<protein>
    <submittedName>
        <fullName evidence="2">Retrovirus-related Pol polyprotein from transposon TNT 1-94</fullName>
    </submittedName>
</protein>
<dbReference type="AlphaFoldDB" id="A0A438K0M4"/>
<sequence>MQVIRTDNDTEYTFERFNNLCEVGIEHQLTAPYTPQQNGVVERKNRTIMEMTRCLLHKKELPKKFWVEVANITVFLLNRLPTKALQKKTPFEAWLVVKGYAQMFGVDFSETFAPIARLDTIRMLLASAAQNVKGKEDKVYQLKKALYGLKQALELGTAGLMHICLAAKRIVRYIKGTIDFDIKFKQDIVAQFTAEAEYIAAVAVANQALWIRKLLTDLNMEQIGSTQVFVDNQAAISISKVQNVDILTKALQRASTVTSSLLQHSRDISSSKKRRVLICDGIVQMTTEITDVEDAGTWRGNIEKIFIDIMVNEVNKGNMDSGTFSTNTWRRILLEVNSQGKSNFNLKQLKQKFNRLRAMHREFSDLLKHTGFGWDAETNTVHTLEETWQNYIRAHPNAKRFRSKGCLNYNLLGLIFNPSTAIGALHYSSTQDPPNTDDEDEMDDNLEHGGVHVDVDIEIPDDLPQPEMVGGVTTCSRKRVTDSLLEREVRNNPD</sequence>
<dbReference type="InterPro" id="IPR045026">
    <property type="entry name" value="LIMYB"/>
</dbReference>
<dbReference type="Proteomes" id="UP000288805">
    <property type="component" value="Unassembled WGS sequence"/>
</dbReference>
<feature type="domain" description="Integrase catalytic" evidence="1">
    <location>
        <begin position="1"/>
        <end position="98"/>
    </location>
</feature>
<dbReference type="Pfam" id="PF07727">
    <property type="entry name" value="RVT_2"/>
    <property type="match status" value="1"/>
</dbReference>
<reference evidence="2 3" key="1">
    <citation type="journal article" date="2018" name="PLoS Genet.">
        <title>Population sequencing reveals clonal diversity and ancestral inbreeding in the grapevine cultivar Chardonnay.</title>
        <authorList>
            <person name="Roach M.J."/>
            <person name="Johnson D.L."/>
            <person name="Bohlmann J."/>
            <person name="van Vuuren H.J."/>
            <person name="Jones S.J."/>
            <person name="Pretorius I.S."/>
            <person name="Schmidt S.A."/>
            <person name="Borneman A.R."/>
        </authorList>
    </citation>
    <scope>NUCLEOTIDE SEQUENCE [LARGE SCALE GENOMIC DNA]</scope>
    <source>
        <strain evidence="3">cv. Chardonnay</strain>
        <tissue evidence="2">Leaf</tissue>
    </source>
</reference>
<evidence type="ECO:0000259" key="1">
    <source>
        <dbReference type="PROSITE" id="PS50994"/>
    </source>
</evidence>
<proteinExistence type="predicted"/>
<dbReference type="InterPro" id="IPR013103">
    <property type="entry name" value="RVT_2"/>
</dbReference>
<dbReference type="EMBL" id="QGNW01000020">
    <property type="protein sequence ID" value="RVX14774.1"/>
    <property type="molecule type" value="Genomic_DNA"/>
</dbReference>
<dbReference type="PANTHER" id="PTHR47584">
    <property type="match status" value="1"/>
</dbReference>
<dbReference type="Pfam" id="PF12776">
    <property type="entry name" value="Myb_DNA-bind_3"/>
    <property type="match status" value="1"/>
</dbReference>